<reference evidence="2 3" key="1">
    <citation type="submission" date="2018-05" db="EMBL/GenBank/DDBJ databases">
        <title>Genome sequencing and assembly of the regulated plant pathogen Lachnellula willkommii and related sister species for the development of diagnostic species identification markers.</title>
        <authorList>
            <person name="Giroux E."/>
            <person name="Bilodeau G."/>
        </authorList>
    </citation>
    <scope>NUCLEOTIDE SEQUENCE [LARGE SCALE GENOMIC DNA]</scope>
    <source>
        <strain evidence="2 3">CBS 197.66</strain>
    </source>
</reference>
<dbReference type="AlphaFoldDB" id="A0A8H8U5J7"/>
<evidence type="ECO:0000313" key="2">
    <source>
        <dbReference type="EMBL" id="TVY32391.1"/>
    </source>
</evidence>
<organism evidence="2 3">
    <name type="scientific">Lachnellula subtilissima</name>
    <dbReference type="NCBI Taxonomy" id="602034"/>
    <lineage>
        <taxon>Eukaryota</taxon>
        <taxon>Fungi</taxon>
        <taxon>Dikarya</taxon>
        <taxon>Ascomycota</taxon>
        <taxon>Pezizomycotina</taxon>
        <taxon>Leotiomycetes</taxon>
        <taxon>Helotiales</taxon>
        <taxon>Lachnaceae</taxon>
        <taxon>Lachnellula</taxon>
    </lineage>
</organism>
<keyword evidence="3" id="KW-1185">Reference proteome</keyword>
<dbReference type="EMBL" id="QGMJ01001051">
    <property type="protein sequence ID" value="TVY32391.1"/>
    <property type="molecule type" value="Genomic_DNA"/>
</dbReference>
<proteinExistence type="predicted"/>
<evidence type="ECO:0000313" key="3">
    <source>
        <dbReference type="Proteomes" id="UP000462212"/>
    </source>
</evidence>
<dbReference type="InterPro" id="IPR052997">
    <property type="entry name" value="RRT15-like"/>
</dbReference>
<feature type="region of interest" description="Disordered" evidence="1">
    <location>
        <begin position="324"/>
        <end position="374"/>
    </location>
</feature>
<protein>
    <submittedName>
        <fullName evidence="2">Uncharacterized protein</fullName>
    </submittedName>
</protein>
<dbReference type="Proteomes" id="UP000462212">
    <property type="component" value="Unassembled WGS sequence"/>
</dbReference>
<gene>
    <name evidence="2" type="ORF">LSUB1_G007485</name>
</gene>
<sequence>IYRRVIVTPAVYPRLVEFLHFDIQSTGQKSHCVNTTFWPSQCYVLIRHYGSILPTSLIYIVLSTRGCSPWRPAAVMSTTWLESYSFPRIFKGRRERTGPDKGVGLYQPLNPSSGQTDFRRTLPRAPAVVSAFSYVAVENPNPGAGILTGFPFEGRRTSAHFKTEFPYLLGSTNPCPTAVHMEPFPTSFSFEYLLLPPRSALGAVLPGITPKASSLTPTPAYSPGHRFYPGGESFAPIPKFDDRFARQNRCEPPPEFPLASPYLGIVHHLSGPNSYALTQIHPKTSGSVDDAPLRVLTSVHFHYAYGLLGPCFKTGRLQPLRQHPSRSAVLGPGRRHCTEGYNTPRKKLHSQGLYPTTQTDAGPKTAECTQENLR</sequence>
<evidence type="ECO:0000256" key="1">
    <source>
        <dbReference type="SAM" id="MobiDB-lite"/>
    </source>
</evidence>
<dbReference type="OrthoDB" id="2278877at2759"/>
<name>A0A8H8U5J7_9HELO</name>
<dbReference type="PANTHER" id="PTHR33047">
    <property type="entry name" value="PROTEIN TAR1"/>
    <property type="match status" value="1"/>
</dbReference>
<comment type="caution">
    <text evidence="2">The sequence shown here is derived from an EMBL/GenBank/DDBJ whole genome shotgun (WGS) entry which is preliminary data.</text>
</comment>
<accession>A0A8H8U5J7</accession>
<feature type="non-terminal residue" evidence="2">
    <location>
        <position position="1"/>
    </location>
</feature>
<dbReference type="PANTHER" id="PTHR33047:SF8">
    <property type="entry name" value="REGULATOR OF RDNA TRANSCRIPTION PROTEIN 15"/>
    <property type="match status" value="1"/>
</dbReference>